<evidence type="ECO:0000313" key="11">
    <source>
        <dbReference type="Proteomes" id="UP000246569"/>
    </source>
</evidence>
<dbReference type="PANTHER" id="PTHR48111">
    <property type="entry name" value="REGULATOR OF RPOS"/>
    <property type="match status" value="1"/>
</dbReference>
<dbReference type="PROSITE" id="PS51755">
    <property type="entry name" value="OMPR_PHOB"/>
    <property type="match status" value="1"/>
</dbReference>
<dbReference type="GO" id="GO:0005829">
    <property type="term" value="C:cytosol"/>
    <property type="evidence" value="ECO:0007669"/>
    <property type="project" value="TreeGrafter"/>
</dbReference>
<dbReference type="Proteomes" id="UP000246569">
    <property type="component" value="Unassembled WGS sequence"/>
</dbReference>
<dbReference type="FunFam" id="3.40.50.2300:FF:000002">
    <property type="entry name" value="DNA-binding response regulator PhoP"/>
    <property type="match status" value="1"/>
</dbReference>
<dbReference type="GO" id="GO:0032993">
    <property type="term" value="C:protein-DNA complex"/>
    <property type="evidence" value="ECO:0007669"/>
    <property type="project" value="TreeGrafter"/>
</dbReference>
<dbReference type="AlphaFoldDB" id="A0A317MVD9"/>
<accession>A0A317MVD9</accession>
<keyword evidence="1 6" id="KW-0597">Phosphoprotein</keyword>
<comment type="caution">
    <text evidence="10">The sequence shown here is derived from an EMBL/GenBank/DDBJ whole genome shotgun (WGS) entry which is preliminary data.</text>
</comment>
<organism evidence="10 11">
    <name type="scientific">Plasticicumulans acidivorans</name>
    <dbReference type="NCBI Taxonomy" id="886464"/>
    <lineage>
        <taxon>Bacteria</taxon>
        <taxon>Pseudomonadati</taxon>
        <taxon>Pseudomonadota</taxon>
        <taxon>Gammaproteobacteria</taxon>
        <taxon>Candidatus Competibacteraceae</taxon>
        <taxon>Plasticicumulans</taxon>
    </lineage>
</organism>
<evidence type="ECO:0000256" key="4">
    <source>
        <dbReference type="ARBA" id="ARBA00023125"/>
    </source>
</evidence>
<dbReference type="InterPro" id="IPR039420">
    <property type="entry name" value="WalR-like"/>
</dbReference>
<dbReference type="Pfam" id="PF00486">
    <property type="entry name" value="Trans_reg_C"/>
    <property type="match status" value="1"/>
</dbReference>
<dbReference type="Gene3D" id="6.10.250.690">
    <property type="match status" value="1"/>
</dbReference>
<feature type="domain" description="Response regulatory" evidence="8">
    <location>
        <begin position="2"/>
        <end position="116"/>
    </location>
</feature>
<evidence type="ECO:0000256" key="3">
    <source>
        <dbReference type="ARBA" id="ARBA00023015"/>
    </source>
</evidence>
<gene>
    <name evidence="10" type="ORF">C7443_10593</name>
</gene>
<feature type="modified residue" description="4-aspartylphosphate" evidence="6">
    <location>
        <position position="51"/>
    </location>
</feature>
<dbReference type="InterPro" id="IPR001867">
    <property type="entry name" value="OmpR/PhoB-type_DNA-bd"/>
</dbReference>
<dbReference type="CDD" id="cd00383">
    <property type="entry name" value="trans_reg_C"/>
    <property type="match status" value="1"/>
</dbReference>
<proteinExistence type="predicted"/>
<evidence type="ECO:0000256" key="2">
    <source>
        <dbReference type="ARBA" id="ARBA00023012"/>
    </source>
</evidence>
<keyword evidence="4 7" id="KW-0238">DNA-binding</keyword>
<dbReference type="PROSITE" id="PS50110">
    <property type="entry name" value="RESPONSE_REGULATORY"/>
    <property type="match status" value="1"/>
</dbReference>
<evidence type="ECO:0000259" key="9">
    <source>
        <dbReference type="PROSITE" id="PS51755"/>
    </source>
</evidence>
<dbReference type="CDD" id="cd17624">
    <property type="entry name" value="REC_OmpR_PmrA-like"/>
    <property type="match status" value="1"/>
</dbReference>
<feature type="domain" description="OmpR/PhoB-type" evidence="9">
    <location>
        <begin position="124"/>
        <end position="219"/>
    </location>
</feature>
<feature type="DNA-binding region" description="OmpR/PhoB-type" evidence="7">
    <location>
        <begin position="124"/>
        <end position="219"/>
    </location>
</feature>
<evidence type="ECO:0000259" key="8">
    <source>
        <dbReference type="PROSITE" id="PS50110"/>
    </source>
</evidence>
<dbReference type="InterPro" id="IPR001789">
    <property type="entry name" value="Sig_transdc_resp-reg_receiver"/>
</dbReference>
<dbReference type="SMART" id="SM00862">
    <property type="entry name" value="Trans_reg_C"/>
    <property type="match status" value="1"/>
</dbReference>
<keyword evidence="11" id="KW-1185">Reference proteome</keyword>
<name>A0A317MVD9_9GAMM</name>
<reference evidence="10 11" key="1">
    <citation type="submission" date="2018-05" db="EMBL/GenBank/DDBJ databases">
        <title>Genomic Encyclopedia of Type Strains, Phase IV (KMG-IV): sequencing the most valuable type-strain genomes for metagenomic binning, comparative biology and taxonomic classification.</title>
        <authorList>
            <person name="Goeker M."/>
        </authorList>
    </citation>
    <scope>NUCLEOTIDE SEQUENCE [LARGE SCALE GENOMIC DNA]</scope>
    <source>
        <strain evidence="10 11">DSM 23606</strain>
    </source>
</reference>
<evidence type="ECO:0000313" key="10">
    <source>
        <dbReference type="EMBL" id="PWV61665.1"/>
    </source>
</evidence>
<dbReference type="PANTHER" id="PTHR48111:SF67">
    <property type="entry name" value="TRANSCRIPTIONAL REGULATORY PROTEIN TCTD"/>
    <property type="match status" value="1"/>
</dbReference>
<dbReference type="Gene3D" id="3.40.50.2300">
    <property type="match status" value="1"/>
</dbReference>
<dbReference type="SMART" id="SM00448">
    <property type="entry name" value="REC"/>
    <property type="match status" value="1"/>
</dbReference>
<dbReference type="SUPFAM" id="SSF52172">
    <property type="entry name" value="CheY-like"/>
    <property type="match status" value="1"/>
</dbReference>
<dbReference type="InterPro" id="IPR011006">
    <property type="entry name" value="CheY-like_superfamily"/>
</dbReference>
<dbReference type="RefSeq" id="WP_110018453.1">
    <property type="nucleotide sequence ID" value="NZ_QGTJ01000005.1"/>
</dbReference>
<keyword evidence="2" id="KW-0902">Two-component regulatory system</keyword>
<dbReference type="InterPro" id="IPR036388">
    <property type="entry name" value="WH-like_DNA-bd_sf"/>
</dbReference>
<dbReference type="GO" id="GO:0006355">
    <property type="term" value="P:regulation of DNA-templated transcription"/>
    <property type="evidence" value="ECO:0007669"/>
    <property type="project" value="InterPro"/>
</dbReference>
<dbReference type="GO" id="GO:0000976">
    <property type="term" value="F:transcription cis-regulatory region binding"/>
    <property type="evidence" value="ECO:0007669"/>
    <property type="project" value="TreeGrafter"/>
</dbReference>
<evidence type="ECO:0000256" key="6">
    <source>
        <dbReference type="PROSITE-ProRule" id="PRU00169"/>
    </source>
</evidence>
<dbReference type="GO" id="GO:0000156">
    <property type="term" value="F:phosphorelay response regulator activity"/>
    <property type="evidence" value="ECO:0007669"/>
    <property type="project" value="TreeGrafter"/>
</dbReference>
<dbReference type="OrthoDB" id="9802426at2"/>
<dbReference type="Pfam" id="PF00072">
    <property type="entry name" value="Response_reg"/>
    <property type="match status" value="1"/>
</dbReference>
<evidence type="ECO:0000256" key="1">
    <source>
        <dbReference type="ARBA" id="ARBA00022553"/>
    </source>
</evidence>
<dbReference type="EMBL" id="QGTJ01000005">
    <property type="protein sequence ID" value="PWV61665.1"/>
    <property type="molecule type" value="Genomic_DNA"/>
</dbReference>
<evidence type="ECO:0000256" key="7">
    <source>
        <dbReference type="PROSITE-ProRule" id="PRU01091"/>
    </source>
</evidence>
<protein>
    <submittedName>
        <fullName evidence="10">Winged helix family two component transcriptional regulator</fullName>
    </submittedName>
</protein>
<sequence length="222" mass="24430">MRLLLVEDDWPLAAGLREGLEREAFQVDQVDCGEHALSALALTHYDLALVDIGLPGIDGFELVRRLRRAGSSIPLLVLTARDALEDRVHGLDIGADDYLLKPVLLPELVARVRALIRRSRAAASPRLCFGALELDLALHQAHLDGAALELTGREWDVLEQLMLAAPKIVSKHTLAESLSRWDKEITGNAIEIYVSRLRGKLGAAVAIRTVRGIGYRLEEAVR</sequence>
<evidence type="ECO:0000256" key="5">
    <source>
        <dbReference type="ARBA" id="ARBA00023163"/>
    </source>
</evidence>
<keyword evidence="3" id="KW-0805">Transcription regulation</keyword>
<dbReference type="Gene3D" id="1.10.10.10">
    <property type="entry name" value="Winged helix-like DNA-binding domain superfamily/Winged helix DNA-binding domain"/>
    <property type="match status" value="1"/>
</dbReference>
<keyword evidence="5" id="KW-0804">Transcription</keyword>